<reference evidence="1" key="1">
    <citation type="submission" date="2023-11" db="EMBL/GenBank/DDBJ databases">
        <authorList>
            <person name="Poullet M."/>
        </authorList>
    </citation>
    <scope>NUCLEOTIDE SEQUENCE</scope>
    <source>
        <strain evidence="1">E1834</strain>
    </source>
</reference>
<dbReference type="EMBL" id="CAVMJV010000060">
    <property type="protein sequence ID" value="CAK5086305.1"/>
    <property type="molecule type" value="Genomic_DNA"/>
</dbReference>
<protein>
    <submittedName>
        <fullName evidence="1">Uncharacterized protein</fullName>
    </submittedName>
</protein>
<keyword evidence="2" id="KW-1185">Reference proteome</keyword>
<name>A0ACB1A858_MELEN</name>
<organism evidence="1 2">
    <name type="scientific">Meloidogyne enterolobii</name>
    <name type="common">Root-knot nematode worm</name>
    <name type="synonym">Meloidogyne mayaguensis</name>
    <dbReference type="NCBI Taxonomy" id="390850"/>
    <lineage>
        <taxon>Eukaryota</taxon>
        <taxon>Metazoa</taxon>
        <taxon>Ecdysozoa</taxon>
        <taxon>Nematoda</taxon>
        <taxon>Chromadorea</taxon>
        <taxon>Rhabditida</taxon>
        <taxon>Tylenchina</taxon>
        <taxon>Tylenchomorpha</taxon>
        <taxon>Tylenchoidea</taxon>
        <taxon>Meloidogynidae</taxon>
        <taxon>Meloidogyninae</taxon>
        <taxon>Meloidogyne</taxon>
    </lineage>
</organism>
<gene>
    <name evidence="1" type="ORF">MENTE1834_LOCUS33797</name>
</gene>
<proteinExistence type="predicted"/>
<dbReference type="Proteomes" id="UP001497535">
    <property type="component" value="Unassembled WGS sequence"/>
</dbReference>
<comment type="caution">
    <text evidence="1">The sequence shown here is derived from an EMBL/GenBank/DDBJ whole genome shotgun (WGS) entry which is preliminary data.</text>
</comment>
<evidence type="ECO:0000313" key="1">
    <source>
        <dbReference type="EMBL" id="CAK5086305.1"/>
    </source>
</evidence>
<accession>A0ACB1A858</accession>
<sequence length="57" mass="6563">MVVVDCVVKRSRSRIKVVIRRKSTKKSICSSLVEVIHLNSFDCMLKIIIEMCGQRLI</sequence>
<evidence type="ECO:0000313" key="2">
    <source>
        <dbReference type="Proteomes" id="UP001497535"/>
    </source>
</evidence>